<evidence type="ECO:0000256" key="8">
    <source>
        <dbReference type="ARBA" id="ARBA00023034"/>
    </source>
</evidence>
<dbReference type="PANTHER" id="PTHR11214:SF378">
    <property type="entry name" value="BETA-1,3-GALACTOSYLTRANSFERASE 4"/>
    <property type="match status" value="1"/>
</dbReference>
<keyword evidence="4" id="KW-0808">Transferase</keyword>
<evidence type="ECO:0000313" key="11">
    <source>
        <dbReference type="EMBL" id="VDO65067.1"/>
    </source>
</evidence>
<keyword evidence="6" id="KW-0735">Signal-anchor</keyword>
<reference evidence="11 12" key="1">
    <citation type="submission" date="2018-11" db="EMBL/GenBank/DDBJ databases">
        <authorList>
            <consortium name="Pathogen Informatics"/>
        </authorList>
    </citation>
    <scope>NUCLEOTIDE SEQUENCE [LARGE SCALE GENOMIC DNA]</scope>
</reference>
<proteinExistence type="inferred from homology"/>
<dbReference type="EC" id="2.4.1.-" evidence="10"/>
<organism evidence="11">
    <name type="scientific">Heligmosomoides polygyrus</name>
    <name type="common">Parasitic roundworm</name>
    <dbReference type="NCBI Taxonomy" id="6339"/>
    <lineage>
        <taxon>Eukaryota</taxon>
        <taxon>Metazoa</taxon>
        <taxon>Ecdysozoa</taxon>
        <taxon>Nematoda</taxon>
        <taxon>Chromadorea</taxon>
        <taxon>Rhabditida</taxon>
        <taxon>Rhabditina</taxon>
        <taxon>Rhabditomorpha</taxon>
        <taxon>Strongyloidea</taxon>
        <taxon>Heligmosomidae</taxon>
        <taxon>Heligmosomoides</taxon>
    </lineage>
</organism>
<name>A0A3P7XXQ8_HELPZ</name>
<evidence type="ECO:0000256" key="2">
    <source>
        <dbReference type="ARBA" id="ARBA00008661"/>
    </source>
</evidence>
<keyword evidence="9" id="KW-0472">Membrane</keyword>
<keyword evidence="5" id="KW-0812">Transmembrane</keyword>
<protein>
    <recommendedName>
        <fullName evidence="10">Hexosyltransferase</fullName>
        <ecNumber evidence="10">2.4.1.-</ecNumber>
    </recommendedName>
</protein>
<reference evidence="13" key="2">
    <citation type="submission" date="2019-09" db="UniProtKB">
        <authorList>
            <consortium name="WormBaseParasite"/>
        </authorList>
    </citation>
    <scope>IDENTIFICATION</scope>
</reference>
<keyword evidence="7" id="KW-1133">Transmembrane helix</keyword>
<gene>
    <name evidence="11" type="ORF">HPBE_LOCUS5570</name>
</gene>
<evidence type="ECO:0000256" key="1">
    <source>
        <dbReference type="ARBA" id="ARBA00004323"/>
    </source>
</evidence>
<dbReference type="WBParaSite" id="HPBE_0000556901-mRNA-1">
    <property type="protein sequence ID" value="HPBE_0000556901-mRNA-1"/>
    <property type="gene ID" value="HPBE_0000556901"/>
</dbReference>
<comment type="similarity">
    <text evidence="2 10">Belongs to the glycosyltransferase 31 family.</text>
</comment>
<evidence type="ECO:0000313" key="13">
    <source>
        <dbReference type="WBParaSite" id="HPBE_0000556901-mRNA-1"/>
    </source>
</evidence>
<evidence type="ECO:0000256" key="4">
    <source>
        <dbReference type="ARBA" id="ARBA00022679"/>
    </source>
</evidence>
<dbReference type="OrthoDB" id="6086505at2759"/>
<sequence length="252" mass="29294">MSFLNFTLNYKYIMMPGLSLCDGSREHIPLIVATVISTSNRTETRRAIRETWASPRESQAIKTGRVLVFFLLSAPLSIHELYVLRKEQKKHNDLIVTDLPETYENLVFKVYASMVFHQQYCPMARFLMKVDDDVVVHLDRMLELWTVDDSANMSLFCQVWPRSFPKRNPKSKCQRDIRVLYFCEWKGGLDAAAAARNINSAFGFARNAQFATGSEGFDLEMKVLEMKTEVGRHHFPTTTNSKQWWKRIRVKL</sequence>
<dbReference type="GO" id="GO:0016758">
    <property type="term" value="F:hexosyltransferase activity"/>
    <property type="evidence" value="ECO:0007669"/>
    <property type="project" value="InterPro"/>
</dbReference>
<evidence type="ECO:0000256" key="10">
    <source>
        <dbReference type="RuleBase" id="RU363063"/>
    </source>
</evidence>
<keyword evidence="3 10" id="KW-0328">Glycosyltransferase</keyword>
<evidence type="ECO:0000313" key="12">
    <source>
        <dbReference type="Proteomes" id="UP000050761"/>
    </source>
</evidence>
<dbReference type="Pfam" id="PF01762">
    <property type="entry name" value="Galactosyl_T"/>
    <property type="match status" value="1"/>
</dbReference>
<keyword evidence="12" id="KW-1185">Reference proteome</keyword>
<accession>A0A3P7XXQ8</accession>
<evidence type="ECO:0000256" key="5">
    <source>
        <dbReference type="ARBA" id="ARBA00022692"/>
    </source>
</evidence>
<dbReference type="Proteomes" id="UP000050761">
    <property type="component" value="Unassembled WGS sequence"/>
</dbReference>
<dbReference type="PANTHER" id="PTHR11214">
    <property type="entry name" value="BETA-1,3-N-ACETYLGLUCOSAMINYLTRANSFERASE"/>
    <property type="match status" value="1"/>
</dbReference>
<dbReference type="Gene3D" id="3.90.550.50">
    <property type="match status" value="1"/>
</dbReference>
<evidence type="ECO:0000256" key="3">
    <source>
        <dbReference type="ARBA" id="ARBA00022676"/>
    </source>
</evidence>
<keyword evidence="8 10" id="KW-0333">Golgi apparatus</keyword>
<dbReference type="AlphaFoldDB" id="A0A3P7XXQ8"/>
<comment type="subcellular location">
    <subcellularLocation>
        <location evidence="1 10">Golgi apparatus membrane</location>
        <topology evidence="1 10">Single-pass type II membrane protein</topology>
    </subcellularLocation>
</comment>
<evidence type="ECO:0000256" key="9">
    <source>
        <dbReference type="ARBA" id="ARBA00023136"/>
    </source>
</evidence>
<dbReference type="EMBL" id="UZAH01025497">
    <property type="protein sequence ID" value="VDO65067.1"/>
    <property type="molecule type" value="Genomic_DNA"/>
</dbReference>
<evidence type="ECO:0000256" key="6">
    <source>
        <dbReference type="ARBA" id="ARBA00022968"/>
    </source>
</evidence>
<dbReference type="InterPro" id="IPR002659">
    <property type="entry name" value="Glyco_trans_31"/>
</dbReference>
<dbReference type="GO" id="GO:0006493">
    <property type="term" value="P:protein O-linked glycosylation"/>
    <property type="evidence" value="ECO:0007669"/>
    <property type="project" value="TreeGrafter"/>
</dbReference>
<dbReference type="GO" id="GO:0000139">
    <property type="term" value="C:Golgi membrane"/>
    <property type="evidence" value="ECO:0007669"/>
    <property type="project" value="UniProtKB-SubCell"/>
</dbReference>
<evidence type="ECO:0000256" key="7">
    <source>
        <dbReference type="ARBA" id="ARBA00022989"/>
    </source>
</evidence>